<name>A0A5E4PHI9_9COXI</name>
<dbReference type="AlphaFoldDB" id="A0A5E4PHI9"/>
<feature type="transmembrane region" description="Helical" evidence="2">
    <location>
        <begin position="581"/>
        <end position="602"/>
    </location>
</feature>
<feature type="transmembrane region" description="Helical" evidence="2">
    <location>
        <begin position="548"/>
        <end position="569"/>
    </location>
</feature>
<feature type="transmembrane region" description="Helical" evidence="2">
    <location>
        <begin position="150"/>
        <end position="169"/>
    </location>
</feature>
<reference evidence="3 4" key="1">
    <citation type="submission" date="2019-08" db="EMBL/GenBank/DDBJ databases">
        <authorList>
            <person name="Guy L."/>
        </authorList>
    </citation>
    <scope>NUCLEOTIDE SEQUENCE [LARGE SCALE GENOMIC DNA]</scope>
    <source>
        <strain evidence="3 4">SGT-108</strain>
    </source>
</reference>
<organism evidence="3 4">
    <name type="scientific">Aquicella siphonis</name>
    <dbReference type="NCBI Taxonomy" id="254247"/>
    <lineage>
        <taxon>Bacteria</taxon>
        <taxon>Pseudomonadati</taxon>
        <taxon>Pseudomonadota</taxon>
        <taxon>Gammaproteobacteria</taxon>
        <taxon>Legionellales</taxon>
        <taxon>Coxiellaceae</taxon>
        <taxon>Aquicella</taxon>
    </lineage>
</organism>
<evidence type="ECO:0000313" key="3">
    <source>
        <dbReference type="EMBL" id="VVC76490.1"/>
    </source>
</evidence>
<feature type="transmembrane region" description="Helical" evidence="2">
    <location>
        <begin position="481"/>
        <end position="504"/>
    </location>
</feature>
<proteinExistence type="predicted"/>
<feature type="transmembrane region" description="Helical" evidence="2">
    <location>
        <begin position="176"/>
        <end position="196"/>
    </location>
</feature>
<gene>
    <name evidence="3" type="ORF">AQUSIP_18030</name>
</gene>
<evidence type="ECO:0000256" key="2">
    <source>
        <dbReference type="SAM" id="Phobius"/>
    </source>
</evidence>
<feature type="region of interest" description="Disordered" evidence="1">
    <location>
        <begin position="1"/>
        <end position="23"/>
    </location>
</feature>
<sequence length="611" mass="70548">MTQSAAAPLDVSETSTQEEPKPAAVKAQPFSHFFSPFRDKAFLVILFFYLSSFWFFSFWVLKNHGVVWSPPSNMNHHPFDLHALDTQFTETLLYLFSQNPFYTVITWLLLKTDPASDGFAGFMVLHYLLGFLALISLYKLLHDIFRVPNMLSGFALSAFVFNAGFYRAFTSGWYDFPTLCLVCILTYCFANLVYRFNRLNLLWFIFTLTILVMYRNSFHPLLFFIPTIVLLASGIKSRWKIIFAAAVIPFLITILPNVKNYVIFGTFQNSINSLALNIKTISFEFLDRESLLDEIDAGHINPIALCYSRALESGAIIYHGTAYTRENCDARLLRDFAQPERTRLLSQNPRFNSPLILREDIVSFGQNVIPNTLSGFIVANQIIRDSQSYLTHHPEYYGRKVLLNSISRLFRSTQLHEFLIANNERNYPEWFGSRLFDLDIFKVNAPGARFDTVFRPVILMGILCSLTYALLFAAGVRKRNLFSLIHFAGLFLLLSPLLFGSHLFTHLYSRFLLPSLFWTLLFMLPALALTMANLLFRKFDDAEARMQLLLTFIAWVCIYVMGLHILIAGSELERYRFSVDGLLLVLFLFWINSMYCTIARWYKLSRFNFTA</sequence>
<dbReference type="EMBL" id="LR699119">
    <property type="protein sequence ID" value="VVC76490.1"/>
    <property type="molecule type" value="Genomic_DNA"/>
</dbReference>
<feature type="transmembrane region" description="Helical" evidence="2">
    <location>
        <begin position="239"/>
        <end position="258"/>
    </location>
</feature>
<keyword evidence="2" id="KW-0812">Transmembrane</keyword>
<accession>A0A5E4PHI9</accession>
<feature type="transmembrane region" description="Helical" evidence="2">
    <location>
        <begin position="202"/>
        <end position="232"/>
    </location>
</feature>
<keyword evidence="2" id="KW-1133">Transmembrane helix</keyword>
<dbReference type="Proteomes" id="UP000324194">
    <property type="component" value="Chromosome 1"/>
</dbReference>
<keyword evidence="2" id="KW-0472">Membrane</keyword>
<feature type="transmembrane region" description="Helical" evidence="2">
    <location>
        <begin position="516"/>
        <end position="536"/>
    </location>
</feature>
<evidence type="ECO:0000256" key="1">
    <source>
        <dbReference type="SAM" id="MobiDB-lite"/>
    </source>
</evidence>
<feature type="transmembrane region" description="Helical" evidence="2">
    <location>
        <begin position="41"/>
        <end position="61"/>
    </location>
</feature>
<feature type="transmembrane region" description="Helical" evidence="2">
    <location>
        <begin position="119"/>
        <end position="138"/>
    </location>
</feature>
<dbReference type="KEGG" id="asip:AQUSIP_18030"/>
<evidence type="ECO:0000313" key="4">
    <source>
        <dbReference type="Proteomes" id="UP000324194"/>
    </source>
</evidence>
<feature type="transmembrane region" description="Helical" evidence="2">
    <location>
        <begin position="453"/>
        <end position="474"/>
    </location>
</feature>
<dbReference type="RefSeq" id="WP_148339809.1">
    <property type="nucleotide sequence ID" value="NZ_LR699119.1"/>
</dbReference>
<keyword evidence="4" id="KW-1185">Reference proteome</keyword>
<protein>
    <submittedName>
        <fullName evidence="3">Uncharacterized protein</fullName>
    </submittedName>
</protein>